<evidence type="ECO:0000313" key="2">
    <source>
        <dbReference type="Proteomes" id="UP000231382"/>
    </source>
</evidence>
<comment type="caution">
    <text evidence="1">The sequence shown here is derived from an EMBL/GenBank/DDBJ whole genome shotgun (WGS) entry which is preliminary data.</text>
</comment>
<evidence type="ECO:0008006" key="3">
    <source>
        <dbReference type="Google" id="ProtNLM"/>
    </source>
</evidence>
<gene>
    <name evidence="1" type="ORF">COT78_02220</name>
</gene>
<proteinExistence type="predicted"/>
<reference evidence="2" key="1">
    <citation type="submission" date="2017-09" db="EMBL/GenBank/DDBJ databases">
        <title>Depth-based differentiation of microbial function through sediment-hosted aquifers and enrichment of novel symbionts in the deep terrestrial subsurface.</title>
        <authorList>
            <person name="Probst A.J."/>
            <person name="Ladd B."/>
            <person name="Jarett J.K."/>
            <person name="Geller-Mcgrath D.E."/>
            <person name="Sieber C.M.K."/>
            <person name="Emerson J.B."/>
            <person name="Anantharaman K."/>
            <person name="Thomas B.C."/>
            <person name="Malmstrom R."/>
            <person name="Stieglmeier M."/>
            <person name="Klingl A."/>
            <person name="Woyke T."/>
            <person name="Ryan C.M."/>
            <person name="Banfield J.F."/>
        </authorList>
    </citation>
    <scope>NUCLEOTIDE SEQUENCE [LARGE SCALE GENOMIC DNA]</scope>
</reference>
<organism evidence="1 2">
    <name type="scientific">Candidatus Berkelbacteria bacterium CG10_big_fil_rev_8_21_14_0_10_43_13</name>
    <dbReference type="NCBI Taxonomy" id="1974514"/>
    <lineage>
        <taxon>Bacteria</taxon>
        <taxon>Candidatus Berkelbacteria</taxon>
    </lineage>
</organism>
<evidence type="ECO:0000313" key="1">
    <source>
        <dbReference type="EMBL" id="PIS07672.1"/>
    </source>
</evidence>
<dbReference type="EMBL" id="PEZW01000016">
    <property type="protein sequence ID" value="PIS07672.1"/>
    <property type="molecule type" value="Genomic_DNA"/>
</dbReference>
<sequence length="123" mass="14029">MIVFTESNNNFIEIVLLTDGLKKIKSSKRQISSSQTDEFIQQIDKLIRDQGDQIKGIFIKPDLESYTSVRIAFTIVNFLGFSCNIQPVAVNSIEQINLEAIEKFDHPLLPEYKNGPNITRAKR</sequence>
<name>A0A2H0W6H0_9BACT</name>
<dbReference type="Gene3D" id="3.30.420.40">
    <property type="match status" value="1"/>
</dbReference>
<dbReference type="Proteomes" id="UP000231382">
    <property type="component" value="Unassembled WGS sequence"/>
</dbReference>
<dbReference type="AlphaFoldDB" id="A0A2H0W6H0"/>
<accession>A0A2H0W6H0</accession>
<protein>
    <recommendedName>
        <fullName evidence="3">Gcp-like domain-containing protein</fullName>
    </recommendedName>
</protein>